<dbReference type="Pfam" id="PF02633">
    <property type="entry name" value="Creatininase"/>
    <property type="match status" value="1"/>
</dbReference>
<evidence type="ECO:0000313" key="7">
    <source>
        <dbReference type="Proteomes" id="UP000544222"/>
    </source>
</evidence>
<keyword evidence="7" id="KW-1185">Reference proteome</keyword>
<comment type="caution">
    <text evidence="6">The sequence shown here is derived from an EMBL/GenBank/DDBJ whole genome shotgun (WGS) entry which is preliminary data.</text>
</comment>
<sequence length="254" mass="28343">MITQTELNTTSLTVIQKKHIDLVLLPWGATEPHNLHLPYGTDTILSNDIALEAASKAASKGIHAIILPAIPFGSQNPGQIDEPLCIHARYETQKAILTDIVAALDRQHFRKLILVNGHGGNNFKNMIRDLAIDFPKITLVVVDWFAIEPQSSYFKYNDEHAGEMETSVMMHFHPEWVLPLEQAGEGIGRPFAIASLNKKIAWTPRHWNFATTDTGIGNPKEATAEKGKHYAKVVTDKIAILFEEMAKSEIYLDL</sequence>
<dbReference type="GO" id="GO:0047789">
    <property type="term" value="F:creatininase activity"/>
    <property type="evidence" value="ECO:0007669"/>
    <property type="project" value="UniProtKB-EC"/>
</dbReference>
<evidence type="ECO:0000313" key="6">
    <source>
        <dbReference type="EMBL" id="MBB3188537.1"/>
    </source>
</evidence>
<dbReference type="EMBL" id="JACHYB010000002">
    <property type="protein sequence ID" value="MBB3188537.1"/>
    <property type="molecule type" value="Genomic_DNA"/>
</dbReference>
<evidence type="ECO:0000256" key="3">
    <source>
        <dbReference type="ARBA" id="ARBA00022801"/>
    </source>
</evidence>
<dbReference type="InterPro" id="IPR003785">
    <property type="entry name" value="Creatininase/forma_Hydrolase"/>
</dbReference>
<dbReference type="GO" id="GO:0016811">
    <property type="term" value="F:hydrolase activity, acting on carbon-nitrogen (but not peptide) bonds, in linear amides"/>
    <property type="evidence" value="ECO:0007669"/>
    <property type="project" value="TreeGrafter"/>
</dbReference>
<proteinExistence type="inferred from homology"/>
<evidence type="ECO:0000256" key="5">
    <source>
        <dbReference type="ARBA" id="ARBA00024029"/>
    </source>
</evidence>
<keyword evidence="2" id="KW-0479">Metal-binding</keyword>
<reference evidence="6 7" key="1">
    <citation type="submission" date="2020-08" db="EMBL/GenBank/DDBJ databases">
        <title>Genomic Encyclopedia of Type Strains, Phase IV (KMG-IV): sequencing the most valuable type-strain genomes for metagenomic binning, comparative biology and taxonomic classification.</title>
        <authorList>
            <person name="Goeker M."/>
        </authorList>
    </citation>
    <scope>NUCLEOTIDE SEQUENCE [LARGE SCALE GENOMIC DNA]</scope>
    <source>
        <strain evidence="6 7">DSM 27471</strain>
    </source>
</reference>
<protein>
    <submittedName>
        <fullName evidence="6">Creatinine amidohydrolase</fullName>
        <ecNumber evidence="6">3.5.2.10</ecNumber>
    </submittedName>
</protein>
<dbReference type="PANTHER" id="PTHR35005:SF1">
    <property type="entry name" value="2-AMINO-5-FORMYLAMINO-6-RIBOSYLAMINOPYRIMIDIN-4(3H)-ONE 5'-MONOPHOSPHATE DEFORMYLASE"/>
    <property type="match status" value="1"/>
</dbReference>
<evidence type="ECO:0000256" key="1">
    <source>
        <dbReference type="ARBA" id="ARBA00001947"/>
    </source>
</evidence>
<gene>
    <name evidence="6" type="ORF">FHX64_002735</name>
</gene>
<dbReference type="RefSeq" id="WP_183414290.1">
    <property type="nucleotide sequence ID" value="NZ_JACHYB010000002.1"/>
</dbReference>
<evidence type="ECO:0000256" key="2">
    <source>
        <dbReference type="ARBA" id="ARBA00022723"/>
    </source>
</evidence>
<evidence type="ECO:0000256" key="4">
    <source>
        <dbReference type="ARBA" id="ARBA00022833"/>
    </source>
</evidence>
<name>A0A7W5H3N0_9PORP</name>
<dbReference type="InterPro" id="IPR024087">
    <property type="entry name" value="Creatininase-like_sf"/>
</dbReference>
<dbReference type="Gene3D" id="3.40.50.10310">
    <property type="entry name" value="Creatininase"/>
    <property type="match status" value="1"/>
</dbReference>
<dbReference type="SUPFAM" id="SSF102215">
    <property type="entry name" value="Creatininase"/>
    <property type="match status" value="1"/>
</dbReference>
<keyword evidence="4" id="KW-0862">Zinc</keyword>
<comment type="cofactor">
    <cofactor evidence="1">
        <name>Zn(2+)</name>
        <dbReference type="ChEBI" id="CHEBI:29105"/>
    </cofactor>
</comment>
<dbReference type="Proteomes" id="UP000544222">
    <property type="component" value="Unassembled WGS sequence"/>
</dbReference>
<dbReference type="AlphaFoldDB" id="A0A7W5H3N0"/>
<accession>A0A7W5H3N0</accession>
<comment type="similarity">
    <text evidence="5">Belongs to the creatininase superfamily.</text>
</comment>
<dbReference type="EC" id="3.5.2.10" evidence="6"/>
<keyword evidence="3 6" id="KW-0378">Hydrolase</keyword>
<dbReference type="PANTHER" id="PTHR35005">
    <property type="entry name" value="3-DEHYDRO-SCYLLO-INOSOSE HYDROLASE"/>
    <property type="match status" value="1"/>
</dbReference>
<dbReference type="GO" id="GO:0009231">
    <property type="term" value="P:riboflavin biosynthetic process"/>
    <property type="evidence" value="ECO:0007669"/>
    <property type="project" value="TreeGrafter"/>
</dbReference>
<dbReference type="GO" id="GO:0046872">
    <property type="term" value="F:metal ion binding"/>
    <property type="evidence" value="ECO:0007669"/>
    <property type="project" value="UniProtKB-KW"/>
</dbReference>
<organism evidence="6 7">
    <name type="scientific">Microbacter margulisiae</name>
    <dbReference type="NCBI Taxonomy" id="1350067"/>
    <lineage>
        <taxon>Bacteria</taxon>
        <taxon>Pseudomonadati</taxon>
        <taxon>Bacteroidota</taxon>
        <taxon>Bacteroidia</taxon>
        <taxon>Bacteroidales</taxon>
        <taxon>Porphyromonadaceae</taxon>
        <taxon>Microbacter</taxon>
    </lineage>
</organism>